<keyword evidence="3" id="KW-1185">Reference proteome</keyword>
<evidence type="ECO:0000313" key="2">
    <source>
        <dbReference type="EMBL" id="WAR06786.1"/>
    </source>
</evidence>
<feature type="compositionally biased region" description="Polar residues" evidence="1">
    <location>
        <begin position="86"/>
        <end position="102"/>
    </location>
</feature>
<feature type="compositionally biased region" description="Low complexity" evidence="1">
    <location>
        <begin position="116"/>
        <end position="141"/>
    </location>
</feature>
<feature type="compositionally biased region" description="Polar residues" evidence="1">
    <location>
        <begin position="37"/>
        <end position="58"/>
    </location>
</feature>
<feature type="region of interest" description="Disordered" evidence="1">
    <location>
        <begin position="35"/>
        <end position="59"/>
    </location>
</feature>
<evidence type="ECO:0000256" key="1">
    <source>
        <dbReference type="SAM" id="MobiDB-lite"/>
    </source>
</evidence>
<protein>
    <recommendedName>
        <fullName evidence="4">Retropepsins domain-containing protein</fullName>
    </recommendedName>
</protein>
<dbReference type="SUPFAM" id="SSF50630">
    <property type="entry name" value="Acid proteases"/>
    <property type="match status" value="1"/>
</dbReference>
<reference evidence="2" key="1">
    <citation type="submission" date="2022-11" db="EMBL/GenBank/DDBJ databases">
        <title>Centuries of genome instability and evolution in soft-shell clam transmissible cancer (bioRxiv).</title>
        <authorList>
            <person name="Hart S.F.M."/>
            <person name="Yonemitsu M.A."/>
            <person name="Giersch R.M."/>
            <person name="Beal B.F."/>
            <person name="Arriagada G."/>
            <person name="Davis B.W."/>
            <person name="Ostrander E.A."/>
            <person name="Goff S.P."/>
            <person name="Metzger M.J."/>
        </authorList>
    </citation>
    <scope>NUCLEOTIDE SEQUENCE</scope>
    <source>
        <strain evidence="2">MELC-2E11</strain>
        <tissue evidence="2">Siphon/mantle</tissue>
    </source>
</reference>
<dbReference type="EMBL" id="CP111017">
    <property type="protein sequence ID" value="WAR06786.1"/>
    <property type="molecule type" value="Genomic_DNA"/>
</dbReference>
<dbReference type="Gene3D" id="2.40.70.10">
    <property type="entry name" value="Acid Proteases"/>
    <property type="match status" value="1"/>
</dbReference>
<evidence type="ECO:0008006" key="4">
    <source>
        <dbReference type="Google" id="ProtNLM"/>
    </source>
</evidence>
<dbReference type="InterPro" id="IPR021109">
    <property type="entry name" value="Peptidase_aspartic_dom_sf"/>
</dbReference>
<name>A0ABY7ED27_MYAAR</name>
<evidence type="ECO:0000313" key="3">
    <source>
        <dbReference type="Proteomes" id="UP001164746"/>
    </source>
</evidence>
<organism evidence="2 3">
    <name type="scientific">Mya arenaria</name>
    <name type="common">Soft-shell clam</name>
    <dbReference type="NCBI Taxonomy" id="6604"/>
    <lineage>
        <taxon>Eukaryota</taxon>
        <taxon>Metazoa</taxon>
        <taxon>Spiralia</taxon>
        <taxon>Lophotrochozoa</taxon>
        <taxon>Mollusca</taxon>
        <taxon>Bivalvia</taxon>
        <taxon>Autobranchia</taxon>
        <taxon>Heteroconchia</taxon>
        <taxon>Euheterodonta</taxon>
        <taxon>Imparidentia</taxon>
        <taxon>Neoheterodontei</taxon>
        <taxon>Myida</taxon>
        <taxon>Myoidea</taxon>
        <taxon>Myidae</taxon>
        <taxon>Mya</taxon>
    </lineage>
</organism>
<sequence length="362" mass="41677">MATRLEAYKIADKKRNETIPVTAGLRTHDQRNYEGQYPQNCITNSTRQYPSTNPTTENKVGEENLKTLNNTIEQLTQALNNFTQLNQNSRPINNQEQVTRTNPRYPDRPNTWQGLPRNNYPRNDYNNRSQRPIPNSNYYSNTPNNNRCFSDYQRPQQFGKLQQVFLEVRKKTTATHMEQGPNSVRDVSGKSIHEGLFLPIQIQSHNIKALIDTGFNITLLHKNIFDSWPESKKPLIKPTSDILLVEVQTGKKKILYSLFLAYIANECIIGRDFMLSHNCDIILSRQVFRMNNEEFFCHTNELHVSPCRIAVTEDIEIPPDSEMVITGRTLDTFTLGTPGVTEMHQPFVEKHSVMLAKALVKP</sequence>
<dbReference type="Proteomes" id="UP001164746">
    <property type="component" value="Chromosome 6"/>
</dbReference>
<accession>A0ABY7ED27</accession>
<feature type="region of interest" description="Disordered" evidence="1">
    <location>
        <begin position="86"/>
        <end position="141"/>
    </location>
</feature>
<proteinExistence type="predicted"/>
<gene>
    <name evidence="2" type="ORF">MAR_016744</name>
</gene>